<feature type="binding site" evidence="17">
    <location>
        <position position="95"/>
    </location>
    <ligand>
        <name>Ca(2+)</name>
        <dbReference type="ChEBI" id="CHEBI:29108"/>
        <label>1</label>
    </ligand>
</feature>
<evidence type="ECO:0000256" key="11">
    <source>
        <dbReference type="ARBA" id="ARBA00023002"/>
    </source>
</evidence>
<dbReference type="InterPro" id="IPR010255">
    <property type="entry name" value="Haem_peroxidase_sf"/>
</dbReference>
<feature type="site" description="Transition state stabilizer" evidence="18">
    <location>
        <position position="81"/>
    </location>
</feature>
<dbReference type="InterPro" id="IPR019794">
    <property type="entry name" value="Peroxidases_AS"/>
</dbReference>
<proteinExistence type="inferred from homology"/>
<dbReference type="EMBL" id="CM026421">
    <property type="protein sequence ID" value="KAG0593025.1"/>
    <property type="molecule type" value="Genomic_DNA"/>
</dbReference>
<feature type="binding site" evidence="17">
    <location>
        <position position="89"/>
    </location>
    <ligand>
        <name>Ca(2+)</name>
        <dbReference type="ChEBI" id="CHEBI:29108"/>
        <label>1</label>
    </ligand>
</feature>
<evidence type="ECO:0000256" key="16">
    <source>
        <dbReference type="PIRSR" id="PIRSR600823-2"/>
    </source>
</evidence>
<dbReference type="Gene3D" id="1.10.420.10">
    <property type="entry name" value="Peroxidase, domain 2"/>
    <property type="match status" value="2"/>
</dbReference>
<name>A0A8T0JC34_CERPU</name>
<keyword evidence="8 17" id="KW-0479">Metal-binding</keyword>
<dbReference type="InterPro" id="IPR019793">
    <property type="entry name" value="Peroxidases_heam-ligand_BS"/>
</dbReference>
<feature type="binding site" evidence="17">
    <location>
        <position position="244"/>
    </location>
    <ligand>
        <name>Ca(2+)</name>
        <dbReference type="ChEBI" id="CHEBI:29108"/>
        <label>2</label>
    </ligand>
</feature>
<evidence type="ECO:0000256" key="2">
    <source>
        <dbReference type="ARBA" id="ARBA00002322"/>
    </source>
</evidence>
<gene>
    <name evidence="22" type="ORF">KC19_1G299400</name>
</gene>
<feature type="binding site" evidence="17">
    <location>
        <position position="86"/>
    </location>
    <ligand>
        <name>Ca(2+)</name>
        <dbReference type="ChEBI" id="CHEBI:29108"/>
        <label>1</label>
    </ligand>
</feature>
<dbReference type="Pfam" id="PF00141">
    <property type="entry name" value="peroxidase"/>
    <property type="match status" value="1"/>
</dbReference>
<dbReference type="InterPro" id="IPR002016">
    <property type="entry name" value="Haem_peroxidase"/>
</dbReference>
<feature type="binding site" evidence="16">
    <location>
        <position position="178"/>
    </location>
    <ligand>
        <name>substrate</name>
    </ligand>
</feature>
<evidence type="ECO:0000256" key="5">
    <source>
        <dbReference type="ARBA" id="ARBA00022525"/>
    </source>
</evidence>
<comment type="function">
    <text evidence="2">Removal of H(2)O(2), oxidation of toxic reductants, biosynthesis and degradation of lignin, suberization, auxin catabolism, response to environmental stresses such as wounding, pathogen attack and oxidative stress. These functions might be dependent on each isozyme/isoform in each plant tissue.</text>
</comment>
<dbReference type="InterPro" id="IPR033905">
    <property type="entry name" value="Secretory_peroxidase"/>
</dbReference>
<keyword evidence="5 20" id="KW-0964">Secreted</keyword>
<feature type="binding site" evidence="17">
    <location>
        <position position="91"/>
    </location>
    <ligand>
        <name>Ca(2+)</name>
        <dbReference type="ChEBI" id="CHEBI:29108"/>
        <label>1</label>
    </ligand>
</feature>
<dbReference type="EC" id="1.11.1.7" evidence="20"/>
<evidence type="ECO:0000256" key="14">
    <source>
        <dbReference type="ARBA" id="ARBA00023180"/>
    </source>
</evidence>
<dbReference type="PANTHER" id="PTHR31517:SF84">
    <property type="entry name" value="PEROXIDASE"/>
    <property type="match status" value="1"/>
</dbReference>
<feature type="binding site" evidence="17">
    <location>
        <position position="104"/>
    </location>
    <ligand>
        <name>Ca(2+)</name>
        <dbReference type="ChEBI" id="CHEBI:29108"/>
        <label>1</label>
    </ligand>
</feature>
<evidence type="ECO:0000256" key="6">
    <source>
        <dbReference type="ARBA" id="ARBA00022559"/>
    </source>
</evidence>
<dbReference type="GO" id="GO:0046872">
    <property type="term" value="F:metal ion binding"/>
    <property type="evidence" value="ECO:0007669"/>
    <property type="project" value="UniProtKB-UniRule"/>
</dbReference>
<organism evidence="22 23">
    <name type="scientific">Ceratodon purpureus</name>
    <name type="common">Fire moss</name>
    <name type="synonym">Dicranum purpureum</name>
    <dbReference type="NCBI Taxonomy" id="3225"/>
    <lineage>
        <taxon>Eukaryota</taxon>
        <taxon>Viridiplantae</taxon>
        <taxon>Streptophyta</taxon>
        <taxon>Embryophyta</taxon>
        <taxon>Bryophyta</taxon>
        <taxon>Bryophytina</taxon>
        <taxon>Bryopsida</taxon>
        <taxon>Dicranidae</taxon>
        <taxon>Pseudoditrichales</taxon>
        <taxon>Ditrichaceae</taxon>
        <taxon>Ceratodon</taxon>
    </lineage>
</organism>
<evidence type="ECO:0000256" key="10">
    <source>
        <dbReference type="ARBA" id="ARBA00022837"/>
    </source>
</evidence>
<comment type="catalytic activity">
    <reaction evidence="1 20">
        <text>2 a phenolic donor + H2O2 = 2 a phenolic radical donor + 2 H2O</text>
        <dbReference type="Rhea" id="RHEA:56136"/>
        <dbReference type="ChEBI" id="CHEBI:15377"/>
        <dbReference type="ChEBI" id="CHEBI:16240"/>
        <dbReference type="ChEBI" id="CHEBI:139520"/>
        <dbReference type="ChEBI" id="CHEBI:139521"/>
        <dbReference type="EC" id="1.11.1.7"/>
    </reaction>
</comment>
<keyword evidence="23" id="KW-1185">Reference proteome</keyword>
<keyword evidence="13 19" id="KW-1015">Disulfide bond</keyword>
<evidence type="ECO:0000256" key="9">
    <source>
        <dbReference type="ARBA" id="ARBA00022729"/>
    </source>
</evidence>
<dbReference type="FunFam" id="1.10.520.10:FF:000006">
    <property type="entry name" value="Peroxidase"/>
    <property type="match status" value="1"/>
</dbReference>
<keyword evidence="11 20" id="KW-0560">Oxidoreductase</keyword>
<dbReference type="PRINTS" id="PR00458">
    <property type="entry name" value="PEROXIDASE"/>
</dbReference>
<dbReference type="GO" id="GO:0042744">
    <property type="term" value="P:hydrogen peroxide catabolic process"/>
    <property type="evidence" value="ECO:0007669"/>
    <property type="project" value="UniProtKB-KW"/>
</dbReference>
<feature type="active site" description="Proton acceptor" evidence="15">
    <location>
        <position position="85"/>
    </location>
</feature>
<evidence type="ECO:0000256" key="4">
    <source>
        <dbReference type="ARBA" id="ARBA00006873"/>
    </source>
</evidence>
<feature type="disulfide bond" evidence="19">
    <location>
        <begin position="215"/>
        <end position="228"/>
    </location>
</feature>
<dbReference type="SUPFAM" id="SSF48113">
    <property type="entry name" value="Heme-dependent peroxidases"/>
    <property type="match status" value="1"/>
</dbReference>
<comment type="cofactor">
    <cofactor evidence="17 20">
        <name>Ca(2+)</name>
        <dbReference type="ChEBI" id="CHEBI:29108"/>
    </cofactor>
    <text evidence="17 20">Binds 2 calcium ions per subunit.</text>
</comment>
<feature type="disulfide bond" evidence="19">
    <location>
        <begin position="136"/>
        <end position="312"/>
    </location>
</feature>
<evidence type="ECO:0000256" key="15">
    <source>
        <dbReference type="PIRSR" id="PIRSR600823-1"/>
    </source>
</evidence>
<comment type="subcellular location">
    <subcellularLocation>
        <location evidence="3 20">Secreted</location>
    </subcellularLocation>
</comment>
<feature type="disulfide bond" evidence="19">
    <location>
        <begin position="54"/>
        <end position="130"/>
    </location>
</feature>
<comment type="similarity">
    <text evidence="20">Belongs to the peroxidase family. Classical plant (class III) peroxidase subfamily.</text>
</comment>
<evidence type="ECO:0000259" key="21">
    <source>
        <dbReference type="PROSITE" id="PS50873"/>
    </source>
</evidence>
<keyword evidence="6 20" id="KW-0575">Peroxidase</keyword>
<dbReference type="PROSITE" id="PS00436">
    <property type="entry name" value="PEROXIDASE_2"/>
    <property type="match status" value="1"/>
</dbReference>
<dbReference type="Proteomes" id="UP000822688">
    <property type="component" value="Chromosome 1"/>
</dbReference>
<evidence type="ECO:0000256" key="12">
    <source>
        <dbReference type="ARBA" id="ARBA00023004"/>
    </source>
</evidence>
<evidence type="ECO:0000256" key="7">
    <source>
        <dbReference type="ARBA" id="ARBA00022617"/>
    </source>
</evidence>
<evidence type="ECO:0000256" key="13">
    <source>
        <dbReference type="ARBA" id="ARBA00023157"/>
    </source>
</evidence>
<dbReference type="PROSITE" id="PS50873">
    <property type="entry name" value="PEROXIDASE_4"/>
    <property type="match status" value="1"/>
</dbReference>
<dbReference type="CDD" id="cd00693">
    <property type="entry name" value="secretory_peroxidase"/>
    <property type="match status" value="1"/>
</dbReference>
<protein>
    <recommendedName>
        <fullName evidence="20">Peroxidase</fullName>
        <ecNumber evidence="20">1.11.1.7</ecNumber>
    </recommendedName>
</protein>
<dbReference type="GO" id="GO:0006979">
    <property type="term" value="P:response to oxidative stress"/>
    <property type="evidence" value="ECO:0007669"/>
    <property type="project" value="UniProtKB-UniRule"/>
</dbReference>
<feature type="binding site" evidence="17">
    <location>
        <position position="93"/>
    </location>
    <ligand>
        <name>Ca(2+)</name>
        <dbReference type="ChEBI" id="CHEBI:29108"/>
        <label>1</label>
    </ligand>
</feature>
<keyword evidence="10 17" id="KW-0106">Calcium</keyword>
<evidence type="ECO:0000256" key="19">
    <source>
        <dbReference type="PIRSR" id="PIRSR600823-5"/>
    </source>
</evidence>
<reference evidence="22" key="1">
    <citation type="submission" date="2020-06" db="EMBL/GenBank/DDBJ databases">
        <title>WGS assembly of Ceratodon purpureus strain R40.</title>
        <authorList>
            <person name="Carey S.B."/>
            <person name="Jenkins J."/>
            <person name="Shu S."/>
            <person name="Lovell J.T."/>
            <person name="Sreedasyam A."/>
            <person name="Maumus F."/>
            <person name="Tiley G.P."/>
            <person name="Fernandez-Pozo N."/>
            <person name="Barry K."/>
            <person name="Chen C."/>
            <person name="Wang M."/>
            <person name="Lipzen A."/>
            <person name="Daum C."/>
            <person name="Saski C.A."/>
            <person name="Payton A.C."/>
            <person name="Mcbreen J.C."/>
            <person name="Conrad R.E."/>
            <person name="Kollar L.M."/>
            <person name="Olsson S."/>
            <person name="Huttunen S."/>
            <person name="Landis J.B."/>
            <person name="Wickett N.J."/>
            <person name="Johnson M.G."/>
            <person name="Rensing S.A."/>
            <person name="Grimwood J."/>
            <person name="Schmutz J."/>
            <person name="Mcdaniel S.F."/>
        </authorList>
    </citation>
    <scope>NUCLEOTIDE SEQUENCE</scope>
    <source>
        <strain evidence="22">R40</strain>
    </source>
</reference>
<evidence type="ECO:0000256" key="20">
    <source>
        <dbReference type="RuleBase" id="RU362060"/>
    </source>
</evidence>
<comment type="caution">
    <text evidence="22">The sequence shown here is derived from an EMBL/GenBank/DDBJ whole genome shotgun (WGS) entry which is preliminary data.</text>
</comment>
<dbReference type="InterPro" id="IPR000823">
    <property type="entry name" value="Peroxidase_pln"/>
</dbReference>
<keyword evidence="7 20" id="KW-0349">Heme</keyword>
<accession>A0A8T0JC34</accession>
<feature type="binding site" description="axial binding residue" evidence="17">
    <location>
        <position position="208"/>
    </location>
    <ligand>
        <name>heme b</name>
        <dbReference type="ChEBI" id="CHEBI:60344"/>
    </ligand>
    <ligandPart>
        <name>Fe</name>
        <dbReference type="ChEBI" id="CHEBI:18248"/>
    </ligandPart>
</feature>
<evidence type="ECO:0000313" key="22">
    <source>
        <dbReference type="EMBL" id="KAG0593025.1"/>
    </source>
</evidence>
<dbReference type="PANTHER" id="PTHR31517">
    <property type="match status" value="1"/>
</dbReference>
<keyword evidence="12 17" id="KW-0408">Iron</keyword>
<evidence type="ECO:0000256" key="1">
    <source>
        <dbReference type="ARBA" id="ARBA00000189"/>
    </source>
</evidence>
<evidence type="ECO:0000256" key="8">
    <source>
        <dbReference type="ARBA" id="ARBA00022723"/>
    </source>
</evidence>
<feature type="disulfide bond" evidence="19">
    <location>
        <begin position="87"/>
        <end position="92"/>
    </location>
</feature>
<dbReference type="GO" id="GO:0020037">
    <property type="term" value="F:heme binding"/>
    <property type="evidence" value="ECO:0007669"/>
    <property type="project" value="UniProtKB-UniRule"/>
</dbReference>
<evidence type="ECO:0000256" key="18">
    <source>
        <dbReference type="PIRSR" id="PIRSR600823-4"/>
    </source>
</evidence>
<feature type="domain" description="Plant heme peroxidase family profile" evidence="21">
    <location>
        <begin position="44"/>
        <end position="316"/>
    </location>
</feature>
<keyword evidence="20" id="KW-0376">Hydrogen peroxide</keyword>
<dbReference type="GO" id="GO:0140825">
    <property type="term" value="F:lactoperoxidase activity"/>
    <property type="evidence" value="ECO:0007669"/>
    <property type="project" value="UniProtKB-EC"/>
</dbReference>
<keyword evidence="14" id="KW-0325">Glycoprotein</keyword>
<comment type="cofactor">
    <cofactor evidence="17 20">
        <name>heme b</name>
        <dbReference type="ChEBI" id="CHEBI:60344"/>
    </cofactor>
    <text evidence="17 20">Binds 1 heme b (iron(II)-protoporphyrin IX) group per subunit.</text>
</comment>
<dbReference type="PRINTS" id="PR00461">
    <property type="entry name" value="PLPEROXIDASE"/>
</dbReference>
<dbReference type="PROSITE" id="PS00435">
    <property type="entry name" value="PEROXIDASE_1"/>
    <property type="match status" value="1"/>
</dbReference>
<dbReference type="GO" id="GO:0005576">
    <property type="term" value="C:extracellular region"/>
    <property type="evidence" value="ECO:0007669"/>
    <property type="project" value="UniProtKB-SubCell"/>
</dbReference>
<dbReference type="AlphaFoldDB" id="A0A8T0JC34"/>
<keyword evidence="9" id="KW-0732">Signal</keyword>
<feature type="binding site" evidence="17">
    <location>
        <position position="237"/>
    </location>
    <ligand>
        <name>Ca(2+)</name>
        <dbReference type="ChEBI" id="CHEBI:29108"/>
        <label>2</label>
    </ligand>
</feature>
<evidence type="ECO:0000313" key="23">
    <source>
        <dbReference type="Proteomes" id="UP000822688"/>
    </source>
</evidence>
<evidence type="ECO:0000256" key="3">
    <source>
        <dbReference type="ARBA" id="ARBA00004613"/>
    </source>
</evidence>
<sequence>MGRRVANSAVQGPLYGVRGWLQPCCWAMVVVMLTMQSQMGMVVALRVGYYAQSCPNAEGIVRNAMARAMQRDTGTAPGVLRLHFHDCFVDGCDGSVLLEGPNSEKAASPNLSLRGFEVVDEVKADLEAVCPGVVSCADILAFGARDAVEMTGGVGWAVPAGRLDGRFSSAASASANIPDPAFDVGQLNNMFARKGLSQSDMIVLSGAHSIGRAHCVSVKNGSPLKAACQGGATFNLDPTPNRWDNAYYANVINQQGVMNSDQILFDDVGTRAETTLNAVLDAAWQVRFSQVIVRMGNIGVKTGPDGEVRRNCRFVN</sequence>
<dbReference type="Gene3D" id="1.10.520.10">
    <property type="match status" value="2"/>
</dbReference>
<evidence type="ECO:0000256" key="17">
    <source>
        <dbReference type="PIRSR" id="PIRSR600823-3"/>
    </source>
</evidence>
<comment type="similarity">
    <text evidence="4">Belongs to the peroxidase family. Ascorbate peroxidase subfamily.</text>
</comment>
<feature type="binding site" evidence="17">
    <location>
        <position position="239"/>
    </location>
    <ligand>
        <name>Ca(2+)</name>
        <dbReference type="ChEBI" id="CHEBI:29108"/>
        <label>2</label>
    </ligand>
</feature>